<accession>A0A1G9AWX0</accession>
<protein>
    <recommendedName>
        <fullName evidence="3">Rubredoxin</fullName>
    </recommendedName>
</protein>
<sequence>MGRICSPFIVLECSRECGFTRIYNEPTEEQEKEIADMKTCPDCGAPIRRRFF</sequence>
<proteinExistence type="predicted"/>
<name>A0A1G9AWX0_9EURY</name>
<dbReference type="RefSeq" id="WP_169795900.1">
    <property type="nucleotide sequence ID" value="NZ_BCNX01000010.1"/>
</dbReference>
<dbReference type="STRING" id="2200.GCA_001571405_02018"/>
<dbReference type="AlphaFoldDB" id="A0A1G9AWX0"/>
<dbReference type="EMBL" id="FNFT01000007">
    <property type="protein sequence ID" value="SDK31678.1"/>
    <property type="molecule type" value="Genomic_DNA"/>
</dbReference>
<dbReference type="Proteomes" id="UP000326500">
    <property type="component" value="Unassembled WGS sequence"/>
</dbReference>
<evidence type="ECO:0008006" key="3">
    <source>
        <dbReference type="Google" id="ProtNLM"/>
    </source>
</evidence>
<evidence type="ECO:0000313" key="1">
    <source>
        <dbReference type="EMBL" id="SDK31678.1"/>
    </source>
</evidence>
<keyword evidence="2" id="KW-1185">Reference proteome</keyword>
<dbReference type="OrthoDB" id="104483at2157"/>
<evidence type="ECO:0000313" key="2">
    <source>
        <dbReference type="Proteomes" id="UP000326500"/>
    </source>
</evidence>
<gene>
    <name evidence="1" type="ORF">SAMN04488571_10770</name>
</gene>
<organism evidence="1 2">
    <name type="scientific">Methanoculleus thermophilus</name>
    <dbReference type="NCBI Taxonomy" id="2200"/>
    <lineage>
        <taxon>Archaea</taxon>
        <taxon>Methanobacteriati</taxon>
        <taxon>Methanobacteriota</taxon>
        <taxon>Stenosarchaea group</taxon>
        <taxon>Methanomicrobia</taxon>
        <taxon>Methanomicrobiales</taxon>
        <taxon>Methanomicrobiaceae</taxon>
        <taxon>Methanoculleus</taxon>
    </lineage>
</organism>
<reference evidence="1 2" key="1">
    <citation type="submission" date="2016-10" db="EMBL/GenBank/DDBJ databases">
        <authorList>
            <person name="Varghese N."/>
            <person name="Submissions S."/>
        </authorList>
    </citation>
    <scope>NUCLEOTIDE SEQUENCE [LARGE SCALE GENOMIC DNA]</scope>
    <source>
        <strain evidence="1 2">DSM 2373</strain>
    </source>
</reference>